<dbReference type="GO" id="GO:0140359">
    <property type="term" value="F:ABC-type transporter activity"/>
    <property type="evidence" value="ECO:0007669"/>
    <property type="project" value="InterPro"/>
</dbReference>
<dbReference type="GO" id="GO:0005524">
    <property type="term" value="F:ATP binding"/>
    <property type="evidence" value="ECO:0007669"/>
    <property type="project" value="InterPro"/>
</dbReference>
<dbReference type="InterPro" id="IPR017871">
    <property type="entry name" value="ABC_transporter-like_CS"/>
</dbReference>
<dbReference type="AlphaFoldDB" id="A0A1B6EYY9"/>
<dbReference type="EMBL" id="GECZ01026567">
    <property type="protein sequence ID" value="JAS43202.1"/>
    <property type="molecule type" value="Transcribed_RNA"/>
</dbReference>
<feature type="transmembrane region" description="Helical" evidence="7">
    <location>
        <begin position="351"/>
        <end position="374"/>
    </location>
</feature>
<evidence type="ECO:0000256" key="1">
    <source>
        <dbReference type="ARBA" id="ARBA00004141"/>
    </source>
</evidence>
<evidence type="ECO:0000313" key="11">
    <source>
        <dbReference type="EMBL" id="JAS43202.1"/>
    </source>
</evidence>
<feature type="domain" description="ABC transporter" evidence="8">
    <location>
        <begin position="4"/>
        <end position="96"/>
    </location>
</feature>
<dbReference type="PROSITE" id="PS00211">
    <property type="entry name" value="ABC_TRANSPORTER_1"/>
    <property type="match status" value="1"/>
</dbReference>
<feature type="domain" description="ABC transporter family G" evidence="10">
    <location>
        <begin position="125"/>
        <end position="182"/>
    </location>
</feature>
<feature type="transmembrane region" description="Helical" evidence="7">
    <location>
        <begin position="417"/>
        <end position="435"/>
    </location>
</feature>
<dbReference type="PANTHER" id="PTHR48041:SF105">
    <property type="entry name" value="FI02074P"/>
    <property type="match status" value="1"/>
</dbReference>
<organism evidence="11">
    <name type="scientific">Cuerna arida</name>
    <dbReference type="NCBI Taxonomy" id="1464854"/>
    <lineage>
        <taxon>Eukaryota</taxon>
        <taxon>Metazoa</taxon>
        <taxon>Ecdysozoa</taxon>
        <taxon>Arthropoda</taxon>
        <taxon>Hexapoda</taxon>
        <taxon>Insecta</taxon>
        <taxon>Pterygota</taxon>
        <taxon>Neoptera</taxon>
        <taxon>Paraneoptera</taxon>
        <taxon>Hemiptera</taxon>
        <taxon>Auchenorrhyncha</taxon>
        <taxon>Membracoidea</taxon>
        <taxon>Cicadellidae</taxon>
        <taxon>Cicadellinae</taxon>
        <taxon>Proconiini</taxon>
        <taxon>Cuerna</taxon>
    </lineage>
</organism>
<gene>
    <name evidence="11" type="ORF">g.32783</name>
</gene>
<evidence type="ECO:0000259" key="8">
    <source>
        <dbReference type="Pfam" id="PF00005"/>
    </source>
</evidence>
<accession>A0A1B6EYY9</accession>
<comment type="similarity">
    <text evidence="2">Belongs to the ABC transporter superfamily. ABCG family. Eye pigment precursor importer (TC 3.A.1.204) subfamily.</text>
</comment>
<evidence type="ECO:0000256" key="4">
    <source>
        <dbReference type="ARBA" id="ARBA00022692"/>
    </source>
</evidence>
<protein>
    <recommendedName>
        <fullName evidence="12">ABC transporter domain-containing protein</fullName>
    </recommendedName>
</protein>
<feature type="transmembrane region" description="Helical" evidence="7">
    <location>
        <begin position="275"/>
        <end position="297"/>
    </location>
</feature>
<dbReference type="Pfam" id="PF00005">
    <property type="entry name" value="ABC_tran"/>
    <property type="match status" value="1"/>
</dbReference>
<dbReference type="InterPro" id="IPR003439">
    <property type="entry name" value="ABC_transporter-like_ATP-bd"/>
</dbReference>
<dbReference type="InterPro" id="IPR013525">
    <property type="entry name" value="ABC2_TM"/>
</dbReference>
<proteinExistence type="inferred from homology"/>
<evidence type="ECO:0000256" key="2">
    <source>
        <dbReference type="ARBA" id="ARBA00005814"/>
    </source>
</evidence>
<dbReference type="Gene3D" id="3.40.50.300">
    <property type="entry name" value="P-loop containing nucleotide triphosphate hydrolases"/>
    <property type="match status" value="1"/>
</dbReference>
<evidence type="ECO:0000259" key="9">
    <source>
        <dbReference type="Pfam" id="PF01061"/>
    </source>
</evidence>
<sequence length="549" mass="62118">MKLFNKLSSYIMQEDMIQPNLTVTEAMMVAAHLKLGDELSTEDKEAAVEEILDTLGLSACGNTFTERLSGGQRKRVSVALELVNNPPVIFLDEPTTGLDIVSINNCIQLLKDLSRQGRTIVCTIHQPTASMFHMFDVVYMLARGQCIYQGSSHQLVPFLANCGLNCPPTYNPADYVFEVLQLDVINTMTNEIQNGRIIKLDAPNKSEPPRFKLLYTQDTTLGSDYPSGRKETMAVMPNVYGAESRALDFPTSFFQQFCIILGRLLLQKRRQKTAMWLQIIHHVFSGLIVGTIFWSIGDNASRPFENFKFCLCVAVFMMYTYVMSPILILPMEMKILRRENFNRWYGVKAFYLARTFSTIPLTLTLCMLFNTIVYTMTNQPMELSRFAWFSTATTLLALVSEGMGILIGVIFNCTNGAVVGPAVMAPILMLSYIGMGYGVKTLPFQVILMKFSFLRLALVSIVTTLYYHDRTPLTCLDVDDTHPYCHYKDPTILVRDLGMAGESTLYNLIGLCSYLLLFRIAAYFAMKFRLTKQLSSHIISYVHKIIKQR</sequence>
<dbReference type="InterPro" id="IPR027417">
    <property type="entry name" value="P-loop_NTPase"/>
</dbReference>
<evidence type="ECO:0000259" key="10">
    <source>
        <dbReference type="Pfam" id="PF19055"/>
    </source>
</evidence>
<dbReference type="InterPro" id="IPR043926">
    <property type="entry name" value="ABCG_dom"/>
</dbReference>
<evidence type="ECO:0000256" key="5">
    <source>
        <dbReference type="ARBA" id="ARBA00022989"/>
    </source>
</evidence>
<dbReference type="SUPFAM" id="SSF52540">
    <property type="entry name" value="P-loop containing nucleoside triphosphate hydrolases"/>
    <property type="match status" value="1"/>
</dbReference>
<evidence type="ECO:0008006" key="12">
    <source>
        <dbReference type="Google" id="ProtNLM"/>
    </source>
</evidence>
<evidence type="ECO:0000256" key="3">
    <source>
        <dbReference type="ARBA" id="ARBA00022448"/>
    </source>
</evidence>
<feature type="transmembrane region" description="Helical" evidence="7">
    <location>
        <begin position="447"/>
        <end position="467"/>
    </location>
</feature>
<name>A0A1B6EYY9_9HEMI</name>
<dbReference type="Pfam" id="PF19055">
    <property type="entry name" value="ABC2_membrane_7"/>
    <property type="match status" value="1"/>
</dbReference>
<dbReference type="GO" id="GO:0016887">
    <property type="term" value="F:ATP hydrolysis activity"/>
    <property type="evidence" value="ECO:0007669"/>
    <property type="project" value="InterPro"/>
</dbReference>
<dbReference type="PANTHER" id="PTHR48041">
    <property type="entry name" value="ABC TRANSPORTER G FAMILY MEMBER 28"/>
    <property type="match status" value="1"/>
</dbReference>
<keyword evidence="3" id="KW-0813">Transport</keyword>
<comment type="subcellular location">
    <subcellularLocation>
        <location evidence="1">Membrane</location>
        <topology evidence="1">Multi-pass membrane protein</topology>
    </subcellularLocation>
</comment>
<keyword evidence="4 7" id="KW-0812">Transmembrane</keyword>
<feature type="transmembrane region" description="Helical" evidence="7">
    <location>
        <begin position="309"/>
        <end position="331"/>
    </location>
</feature>
<keyword evidence="6 7" id="KW-0472">Membrane</keyword>
<dbReference type="Pfam" id="PF01061">
    <property type="entry name" value="ABC2_membrane"/>
    <property type="match status" value="1"/>
</dbReference>
<keyword evidence="5 7" id="KW-1133">Transmembrane helix</keyword>
<feature type="domain" description="ABC-2 type transporter transmembrane" evidence="9">
    <location>
        <begin position="255"/>
        <end position="464"/>
    </location>
</feature>
<feature type="transmembrane region" description="Helical" evidence="7">
    <location>
        <begin position="386"/>
        <end position="411"/>
    </location>
</feature>
<evidence type="ECO:0000256" key="7">
    <source>
        <dbReference type="SAM" id="Phobius"/>
    </source>
</evidence>
<feature type="transmembrane region" description="Helical" evidence="7">
    <location>
        <begin position="505"/>
        <end position="526"/>
    </location>
</feature>
<reference evidence="11" key="1">
    <citation type="submission" date="2015-11" db="EMBL/GenBank/DDBJ databases">
        <title>De novo transcriptome assembly of four potential Pierce s Disease insect vectors from Arizona vineyards.</title>
        <authorList>
            <person name="Tassone E.E."/>
        </authorList>
    </citation>
    <scope>NUCLEOTIDE SEQUENCE</scope>
</reference>
<dbReference type="GO" id="GO:0005886">
    <property type="term" value="C:plasma membrane"/>
    <property type="evidence" value="ECO:0007669"/>
    <property type="project" value="TreeGrafter"/>
</dbReference>
<dbReference type="InterPro" id="IPR050352">
    <property type="entry name" value="ABCG_transporters"/>
</dbReference>
<evidence type="ECO:0000256" key="6">
    <source>
        <dbReference type="ARBA" id="ARBA00023136"/>
    </source>
</evidence>